<evidence type="ECO:0000313" key="2">
    <source>
        <dbReference type="EMBL" id="QHJ13533.1"/>
    </source>
</evidence>
<sequence>MKKRATINNRNKVSNTSRRRQLLKRVHSKVISRRQQYQMTELTQEWATAITN</sequence>
<proteinExistence type="predicted"/>
<feature type="compositionally biased region" description="Polar residues" evidence="1">
    <location>
        <begin position="1"/>
        <end position="16"/>
    </location>
</feature>
<name>A0A857JNU9_9ALTE</name>
<keyword evidence="3" id="KW-1185">Reference proteome</keyword>
<dbReference type="AlphaFoldDB" id="A0A857JNU9"/>
<reference evidence="2 3" key="1">
    <citation type="submission" date="2019-12" db="EMBL/GenBank/DDBJ databases">
        <title>Genome sequencing and assembly of endphytes of Porphyra tenera.</title>
        <authorList>
            <person name="Park J.M."/>
            <person name="Shin R."/>
            <person name="Jo S.H."/>
        </authorList>
    </citation>
    <scope>NUCLEOTIDE SEQUENCE [LARGE SCALE GENOMIC DNA]</scope>
    <source>
        <strain evidence="2 3">GPM4</strain>
    </source>
</reference>
<evidence type="ECO:0000256" key="1">
    <source>
        <dbReference type="SAM" id="MobiDB-lite"/>
    </source>
</evidence>
<dbReference type="Proteomes" id="UP000464524">
    <property type="component" value="Chromosome"/>
</dbReference>
<dbReference type="RefSeq" id="WP_201751604.1">
    <property type="nucleotide sequence ID" value="NZ_CP047656.1"/>
</dbReference>
<feature type="region of interest" description="Disordered" evidence="1">
    <location>
        <begin position="1"/>
        <end position="22"/>
    </location>
</feature>
<dbReference type="EMBL" id="CP047656">
    <property type="protein sequence ID" value="QHJ13533.1"/>
    <property type="molecule type" value="Genomic_DNA"/>
</dbReference>
<evidence type="ECO:0000313" key="3">
    <source>
        <dbReference type="Proteomes" id="UP000464524"/>
    </source>
</evidence>
<accession>A0A857JNU9</accession>
<gene>
    <name evidence="2" type="ORF">FX988_03798</name>
</gene>
<dbReference type="KEGG" id="pmes:FX988_03798"/>
<protein>
    <submittedName>
        <fullName evidence="2">Uncharacterized protein</fullName>
    </submittedName>
</protein>
<organism evidence="2 3">
    <name type="scientific">Paraglaciecola mesophila</name>
    <dbReference type="NCBI Taxonomy" id="197222"/>
    <lineage>
        <taxon>Bacteria</taxon>
        <taxon>Pseudomonadati</taxon>
        <taxon>Pseudomonadota</taxon>
        <taxon>Gammaproteobacteria</taxon>
        <taxon>Alteromonadales</taxon>
        <taxon>Alteromonadaceae</taxon>
        <taxon>Paraglaciecola</taxon>
    </lineage>
</organism>